<comment type="caution">
    <text evidence="1">The sequence shown here is derived from an EMBL/GenBank/DDBJ whole genome shotgun (WGS) entry which is preliminary data.</text>
</comment>
<dbReference type="Proteomes" id="UP001609932">
    <property type="component" value="Unassembled WGS sequence"/>
</dbReference>
<gene>
    <name evidence="1" type="primary">hxsD</name>
    <name evidence="1" type="ORF">ACEVAQ_01805</name>
</gene>
<reference evidence="1 2" key="1">
    <citation type="submission" date="2024-09" db="EMBL/GenBank/DDBJ databases">
        <title>Elucidation of the Bokeelamides from Bacteria Associated with Moon Snail Egg Collars.</title>
        <authorList>
            <person name="Campbell R."/>
            <person name="Piedl K."/>
            <person name="Mevers E."/>
        </authorList>
    </citation>
    <scope>NUCLEOTIDE SEQUENCE [LARGE SCALE GENOMIC DNA]</scope>
    <source>
        <strain evidence="1 2">EM133</strain>
    </source>
</reference>
<dbReference type="NCBIfam" id="TIGR03976">
    <property type="entry name" value="chp_LLNDYxLRE"/>
    <property type="match status" value="1"/>
</dbReference>
<dbReference type="RefSeq" id="WP_395272042.1">
    <property type="nucleotide sequence ID" value="NZ_JBHEGD010000001.1"/>
</dbReference>
<sequence>MVWTQIIVIDESAYPLNVAQKAAYALAATLSILITRQDGNLRLTVTPTDLRIDVPHLSEDQAHVLITRSLNDFALRHQIQQETSGLRELLAGVALREAGV</sequence>
<accession>A0ABW7M7A2</accession>
<keyword evidence="2" id="KW-1185">Reference proteome</keyword>
<name>A0ABW7M7A2_9GAMM</name>
<protein>
    <submittedName>
        <fullName evidence="1">His-Xaa-Ser system protein HxsD</fullName>
    </submittedName>
</protein>
<organism evidence="1 2">
    <name type="scientific">Ectopseudomonas khazarica</name>
    <dbReference type="NCBI Taxonomy" id="2502979"/>
    <lineage>
        <taxon>Bacteria</taxon>
        <taxon>Pseudomonadati</taxon>
        <taxon>Pseudomonadota</taxon>
        <taxon>Gammaproteobacteria</taxon>
        <taxon>Pseudomonadales</taxon>
        <taxon>Pseudomonadaceae</taxon>
        <taxon>Ectopseudomonas</taxon>
    </lineage>
</organism>
<dbReference type="InterPro" id="IPR023974">
    <property type="entry name" value="HxsD"/>
</dbReference>
<evidence type="ECO:0000313" key="1">
    <source>
        <dbReference type="EMBL" id="MFH6597457.1"/>
    </source>
</evidence>
<evidence type="ECO:0000313" key="2">
    <source>
        <dbReference type="Proteomes" id="UP001609932"/>
    </source>
</evidence>
<proteinExistence type="predicted"/>
<dbReference type="EMBL" id="JBHEGD010000001">
    <property type="protein sequence ID" value="MFH6597457.1"/>
    <property type="molecule type" value="Genomic_DNA"/>
</dbReference>